<accession>A0A6J8DJE9</accession>
<reference evidence="2 3" key="1">
    <citation type="submission" date="2020-06" db="EMBL/GenBank/DDBJ databases">
        <authorList>
            <person name="Li R."/>
            <person name="Bekaert M."/>
        </authorList>
    </citation>
    <scope>NUCLEOTIDE SEQUENCE [LARGE SCALE GENOMIC DNA]</scope>
    <source>
        <strain evidence="3">wild</strain>
    </source>
</reference>
<dbReference type="Proteomes" id="UP000507470">
    <property type="component" value="Unassembled WGS sequence"/>
</dbReference>
<organism evidence="2 3">
    <name type="scientific">Mytilus coruscus</name>
    <name type="common">Sea mussel</name>
    <dbReference type="NCBI Taxonomy" id="42192"/>
    <lineage>
        <taxon>Eukaryota</taxon>
        <taxon>Metazoa</taxon>
        <taxon>Spiralia</taxon>
        <taxon>Lophotrochozoa</taxon>
        <taxon>Mollusca</taxon>
        <taxon>Bivalvia</taxon>
        <taxon>Autobranchia</taxon>
        <taxon>Pteriomorphia</taxon>
        <taxon>Mytilida</taxon>
        <taxon>Mytiloidea</taxon>
        <taxon>Mytilidae</taxon>
        <taxon>Mytilinae</taxon>
        <taxon>Mytilus</taxon>
    </lineage>
</organism>
<sequence length="293" mass="33284">MTKKHDPHRKFTKKREKDDYKSAKLIESEKYWSSNRSCHSGDYAEHNEAFDASPDLPGNENKSMYNTFHDSGMSDLSETQYKFECDRPISQASTDSEDSGFRSSRSGQYIHSAQNSTGNDKDTPVFKPICSERERACANASLNDCEQIKRIQSSRHSYPIQKKKSSHPRHHGNSRNNQRDIDLNEIETDLKSVPISTITQNSYHMPMHHLPPPPMRHSSDTTVPVSFSSQHQYGPVQMTPLLTSISKCSYMSTTPTHGLQSPPNPHKQTVTTAMVHHRPNIDIRHNAMSFSVV</sequence>
<protein>
    <submittedName>
        <fullName evidence="2">Uncharacterized protein</fullName>
    </submittedName>
</protein>
<dbReference type="EMBL" id="CACVKT020007519">
    <property type="protein sequence ID" value="CAC5408259.1"/>
    <property type="molecule type" value="Genomic_DNA"/>
</dbReference>
<dbReference type="AlphaFoldDB" id="A0A6J8DJE9"/>
<gene>
    <name evidence="2" type="ORF">MCOR_41671</name>
</gene>
<feature type="compositionally biased region" description="Basic residues" evidence="1">
    <location>
        <begin position="161"/>
        <end position="173"/>
    </location>
</feature>
<evidence type="ECO:0000313" key="3">
    <source>
        <dbReference type="Proteomes" id="UP000507470"/>
    </source>
</evidence>
<dbReference type="OrthoDB" id="6122240at2759"/>
<feature type="region of interest" description="Disordered" evidence="1">
    <location>
        <begin position="84"/>
        <end position="105"/>
    </location>
</feature>
<evidence type="ECO:0000256" key="1">
    <source>
        <dbReference type="SAM" id="MobiDB-lite"/>
    </source>
</evidence>
<feature type="compositionally biased region" description="Polar residues" evidence="1">
    <location>
        <begin position="60"/>
        <end position="71"/>
    </location>
</feature>
<name>A0A6J8DJE9_MYTCO</name>
<proteinExistence type="predicted"/>
<feature type="region of interest" description="Disordered" evidence="1">
    <location>
        <begin position="150"/>
        <end position="180"/>
    </location>
</feature>
<evidence type="ECO:0000313" key="2">
    <source>
        <dbReference type="EMBL" id="CAC5408259.1"/>
    </source>
</evidence>
<keyword evidence="3" id="KW-1185">Reference proteome</keyword>
<feature type="region of interest" description="Disordered" evidence="1">
    <location>
        <begin position="46"/>
        <end position="71"/>
    </location>
</feature>